<dbReference type="PANTHER" id="PTHR37984:SF5">
    <property type="entry name" value="PROTEIN NYNRIN-LIKE"/>
    <property type="match status" value="1"/>
</dbReference>
<proteinExistence type="predicted"/>
<evidence type="ECO:0000313" key="4">
    <source>
        <dbReference type="Proteomes" id="UP000288805"/>
    </source>
</evidence>
<dbReference type="Gene3D" id="3.30.70.270">
    <property type="match status" value="1"/>
</dbReference>
<reference evidence="3 4" key="1">
    <citation type="journal article" date="2018" name="PLoS Genet.">
        <title>Population sequencing reveals clonal diversity and ancestral inbreeding in the grapevine cultivar Chardonnay.</title>
        <authorList>
            <person name="Roach M.J."/>
            <person name="Johnson D.L."/>
            <person name="Bohlmann J."/>
            <person name="van Vuuren H.J."/>
            <person name="Jones S.J."/>
            <person name="Pretorius I.S."/>
            <person name="Schmidt S.A."/>
            <person name="Borneman A.R."/>
        </authorList>
    </citation>
    <scope>NUCLEOTIDE SEQUENCE [LARGE SCALE GENOMIC DNA]</scope>
    <source>
        <strain evidence="4">cv. Chardonnay</strain>
        <tissue evidence="3">Leaf</tissue>
    </source>
</reference>
<dbReference type="PANTHER" id="PTHR37984">
    <property type="entry name" value="PROTEIN CBG26694"/>
    <property type="match status" value="1"/>
</dbReference>
<gene>
    <name evidence="3" type="primary">pol_589</name>
    <name evidence="3" type="ORF">CK203_110610</name>
</gene>
<dbReference type="GO" id="GO:0003824">
    <property type="term" value="F:catalytic activity"/>
    <property type="evidence" value="ECO:0007669"/>
    <property type="project" value="UniProtKB-KW"/>
</dbReference>
<dbReference type="EMBL" id="QGNW01002370">
    <property type="protein sequence ID" value="RVW20402.1"/>
    <property type="molecule type" value="Genomic_DNA"/>
</dbReference>
<accession>A0A438CAX4</accession>
<dbReference type="InterPro" id="IPR043128">
    <property type="entry name" value="Rev_trsase/Diguanyl_cyclase"/>
</dbReference>
<evidence type="ECO:0000256" key="1">
    <source>
        <dbReference type="ARBA" id="ARBA00023268"/>
    </source>
</evidence>
<protein>
    <submittedName>
        <fullName evidence="3">Retrovirus-related Pol polyprotein from transposon opus</fullName>
    </submittedName>
</protein>
<dbReference type="Proteomes" id="UP000288805">
    <property type="component" value="Unassembled WGS sequence"/>
</dbReference>
<dbReference type="FunFam" id="3.30.70.270:FF:000020">
    <property type="entry name" value="Transposon Tf2-6 polyprotein-like Protein"/>
    <property type="match status" value="1"/>
</dbReference>
<dbReference type="InterPro" id="IPR043502">
    <property type="entry name" value="DNA/RNA_pol_sf"/>
</dbReference>
<comment type="caution">
    <text evidence="3">The sequence shown here is derived from an EMBL/GenBank/DDBJ whole genome shotgun (WGS) entry which is preliminary data.</text>
</comment>
<dbReference type="Pfam" id="PF17919">
    <property type="entry name" value="RT_RNaseH_2"/>
    <property type="match status" value="1"/>
</dbReference>
<evidence type="ECO:0000259" key="2">
    <source>
        <dbReference type="Pfam" id="PF17919"/>
    </source>
</evidence>
<dbReference type="AlphaFoldDB" id="A0A438CAX4"/>
<dbReference type="SUPFAM" id="SSF56672">
    <property type="entry name" value="DNA/RNA polymerases"/>
    <property type="match status" value="1"/>
</dbReference>
<sequence>MEEEAKPVHQPQRRLNPRMQEVVRAEVLKLLQAGIIYPILDSPWVSPTQVVPKKSGITVVQNDKEKKLLHASLQRTYCLTGRNAILWYIKEFSLATSSPIKALKLIKAKVELIIKLPSPTIVKRVRQFLSHVGFYRRFTKDFSKLSKLLCELLVKDAKFVWDERCQKSFEQLKQFLTTAPIVRAPNGQLPFEVMCDASDFAIGVVLGQKEDGKPYGLSLWFSLTTELQVLIDKARCKIKESLMLLEDAPWYAHIANYVVTGEVPSEWKAQDRKHFFVKIHAYCWEDPFLFKSCDRCQRLGKLTRRNQRPMNPILIVDLFDVWGIDFMGPFPMSFGNSYFLVGMTMFLNGLRQSCVNTMTIKLFSSFSKRTSSQDLGCPKAIISD</sequence>
<feature type="domain" description="Reverse transcriptase/retrotransposon-derived protein RNase H-like" evidence="2">
    <location>
        <begin position="161"/>
        <end position="214"/>
    </location>
</feature>
<organism evidence="3 4">
    <name type="scientific">Vitis vinifera</name>
    <name type="common">Grape</name>
    <dbReference type="NCBI Taxonomy" id="29760"/>
    <lineage>
        <taxon>Eukaryota</taxon>
        <taxon>Viridiplantae</taxon>
        <taxon>Streptophyta</taxon>
        <taxon>Embryophyta</taxon>
        <taxon>Tracheophyta</taxon>
        <taxon>Spermatophyta</taxon>
        <taxon>Magnoliopsida</taxon>
        <taxon>eudicotyledons</taxon>
        <taxon>Gunneridae</taxon>
        <taxon>Pentapetalae</taxon>
        <taxon>rosids</taxon>
        <taxon>Vitales</taxon>
        <taxon>Vitaceae</taxon>
        <taxon>Viteae</taxon>
        <taxon>Vitis</taxon>
    </lineage>
</organism>
<dbReference type="InterPro" id="IPR041577">
    <property type="entry name" value="RT_RNaseH_2"/>
</dbReference>
<dbReference type="InterPro" id="IPR050951">
    <property type="entry name" value="Retrovirus_Pol_polyprotein"/>
</dbReference>
<keyword evidence="1" id="KW-0511">Multifunctional enzyme</keyword>
<name>A0A438CAX4_VITVI</name>
<evidence type="ECO:0000313" key="3">
    <source>
        <dbReference type="EMBL" id="RVW20402.1"/>
    </source>
</evidence>
<dbReference type="Gene3D" id="3.10.10.10">
    <property type="entry name" value="HIV Type 1 Reverse Transcriptase, subunit A, domain 1"/>
    <property type="match status" value="1"/>
</dbReference>